<evidence type="ECO:0000313" key="1">
    <source>
        <dbReference type="EMBL" id="KAF7384799.1"/>
    </source>
</evidence>
<keyword evidence="2" id="KW-1185">Reference proteome</keyword>
<comment type="caution">
    <text evidence="1">The sequence shown here is derived from an EMBL/GenBank/DDBJ whole genome shotgun (WGS) entry which is preliminary data.</text>
</comment>
<gene>
    <name evidence="1" type="ORF">HZH68_014411</name>
</gene>
<dbReference type="EMBL" id="JACSDZ010000017">
    <property type="protein sequence ID" value="KAF7384799.1"/>
    <property type="molecule type" value="Genomic_DNA"/>
</dbReference>
<accession>A0A834MV43</accession>
<protein>
    <submittedName>
        <fullName evidence="1">Uncharacterized protein</fullName>
    </submittedName>
</protein>
<proteinExistence type="predicted"/>
<dbReference type="AlphaFoldDB" id="A0A834MV43"/>
<reference evidence="1" key="1">
    <citation type="journal article" date="2020" name="G3 (Bethesda)">
        <title>High-Quality Assemblies for Three Invasive Social Wasps from the &lt;i&gt;Vespula&lt;/i&gt; Genus.</title>
        <authorList>
            <person name="Harrop T.W.R."/>
            <person name="Guhlin J."/>
            <person name="McLaughlin G.M."/>
            <person name="Permina E."/>
            <person name="Stockwell P."/>
            <person name="Gilligan J."/>
            <person name="Le Lec M.F."/>
            <person name="Gruber M.A.M."/>
            <person name="Quinn O."/>
            <person name="Lovegrove M."/>
            <person name="Duncan E.J."/>
            <person name="Remnant E.J."/>
            <person name="Van Eeckhoven J."/>
            <person name="Graham B."/>
            <person name="Knapp R.A."/>
            <person name="Langford K.W."/>
            <person name="Kronenberg Z."/>
            <person name="Press M.O."/>
            <person name="Eacker S.M."/>
            <person name="Wilson-Rankin E.E."/>
            <person name="Purcell J."/>
            <person name="Lester P.J."/>
            <person name="Dearden P.K."/>
        </authorList>
    </citation>
    <scope>NUCLEOTIDE SEQUENCE</scope>
    <source>
        <strain evidence="1">Linc-1</strain>
    </source>
</reference>
<sequence length="92" mass="10324">MGSCSRKSVKSHGCARRWRKSLQNRERSDPLKAVLYAASDVCANPKDYELVSLNHSLAGAGTVSARLLLDEERRDVSRRRNSLGEVRFEFAS</sequence>
<evidence type="ECO:0000313" key="2">
    <source>
        <dbReference type="Proteomes" id="UP000617340"/>
    </source>
</evidence>
<organism evidence="1 2">
    <name type="scientific">Vespula germanica</name>
    <name type="common">German yellow jacket</name>
    <name type="synonym">Paravespula germanica</name>
    <dbReference type="NCBI Taxonomy" id="30212"/>
    <lineage>
        <taxon>Eukaryota</taxon>
        <taxon>Metazoa</taxon>
        <taxon>Ecdysozoa</taxon>
        <taxon>Arthropoda</taxon>
        <taxon>Hexapoda</taxon>
        <taxon>Insecta</taxon>
        <taxon>Pterygota</taxon>
        <taxon>Neoptera</taxon>
        <taxon>Endopterygota</taxon>
        <taxon>Hymenoptera</taxon>
        <taxon>Apocrita</taxon>
        <taxon>Aculeata</taxon>
        <taxon>Vespoidea</taxon>
        <taxon>Vespidae</taxon>
        <taxon>Vespinae</taxon>
        <taxon>Vespula</taxon>
    </lineage>
</organism>
<dbReference type="Proteomes" id="UP000617340">
    <property type="component" value="Unassembled WGS sequence"/>
</dbReference>
<name>A0A834MV43_VESGE</name>